<gene>
    <name evidence="3" type="ORF">CRI94_04410</name>
</gene>
<dbReference type="GO" id="GO:0016491">
    <property type="term" value="F:oxidoreductase activity"/>
    <property type="evidence" value="ECO:0007669"/>
    <property type="project" value="InterPro"/>
</dbReference>
<reference evidence="3 4" key="1">
    <citation type="submission" date="2017-10" db="EMBL/GenBank/DDBJ databases">
        <title>Draft genome of Longibacter Salinarum.</title>
        <authorList>
            <person name="Goh K.M."/>
            <person name="Shamsir M.S."/>
            <person name="Lim S.W."/>
        </authorList>
    </citation>
    <scope>NUCLEOTIDE SEQUENCE [LARGE SCALE GENOMIC DNA]</scope>
    <source>
        <strain evidence="3 4">KCTC 52045</strain>
    </source>
</reference>
<sequence>MILRRSIATFLTLLLIVGLGPLAAQAQQAQVNQPAPDFTLQAADGETHSLSDFEGKYVVLEWLNYGCPFVQKHYQSGNMQKLQKEYTEKDVVWLSIVSSAEGKQGYYPPDEMVEQKKKHDGEMTAILMDPSGEVGQTYGARVTPHMYVINPEGQLIYMGGIDDKPTTDVADIEGATNYVQLALDAAMNGEEVEIQTAKPYGCTVKYAAR</sequence>
<dbReference type="Proteomes" id="UP000220102">
    <property type="component" value="Unassembled WGS sequence"/>
</dbReference>
<dbReference type="InterPro" id="IPR047262">
    <property type="entry name" value="PRX-like1"/>
</dbReference>
<feature type="chain" id="PRO_5012766681" evidence="1">
    <location>
        <begin position="27"/>
        <end position="209"/>
    </location>
</feature>
<dbReference type="EMBL" id="PDEQ01000002">
    <property type="protein sequence ID" value="PEN14287.1"/>
    <property type="molecule type" value="Genomic_DNA"/>
</dbReference>
<comment type="caution">
    <text evidence="3">The sequence shown here is derived from an EMBL/GenBank/DDBJ whole genome shotgun (WGS) entry which is preliminary data.</text>
</comment>
<keyword evidence="4" id="KW-1185">Reference proteome</keyword>
<dbReference type="OrthoDB" id="669323at2"/>
<dbReference type="InterPro" id="IPR013766">
    <property type="entry name" value="Thioredoxin_domain"/>
</dbReference>
<dbReference type="GO" id="GO:0016209">
    <property type="term" value="F:antioxidant activity"/>
    <property type="evidence" value="ECO:0007669"/>
    <property type="project" value="InterPro"/>
</dbReference>
<dbReference type="RefSeq" id="WP_098074466.1">
    <property type="nucleotide sequence ID" value="NZ_PDEQ01000002.1"/>
</dbReference>
<dbReference type="Gene3D" id="3.40.30.10">
    <property type="entry name" value="Glutaredoxin"/>
    <property type="match status" value="1"/>
</dbReference>
<dbReference type="InterPro" id="IPR000866">
    <property type="entry name" value="AhpC/TSA"/>
</dbReference>
<protein>
    <submittedName>
        <fullName evidence="3">Thioredoxin family protein</fullName>
    </submittedName>
</protein>
<dbReference type="PROSITE" id="PS51352">
    <property type="entry name" value="THIOREDOXIN_2"/>
    <property type="match status" value="1"/>
</dbReference>
<dbReference type="PANTHER" id="PTHR43640:SF1">
    <property type="entry name" value="THIOREDOXIN-DEPENDENT PEROXIREDOXIN"/>
    <property type="match status" value="1"/>
</dbReference>
<dbReference type="CDD" id="cd02969">
    <property type="entry name" value="PRX_like1"/>
    <property type="match status" value="1"/>
</dbReference>
<evidence type="ECO:0000256" key="1">
    <source>
        <dbReference type="SAM" id="SignalP"/>
    </source>
</evidence>
<dbReference type="Pfam" id="PF00578">
    <property type="entry name" value="AhpC-TSA"/>
    <property type="match status" value="1"/>
</dbReference>
<accession>A0A2A8D0G3</accession>
<evidence type="ECO:0000313" key="3">
    <source>
        <dbReference type="EMBL" id="PEN14287.1"/>
    </source>
</evidence>
<feature type="domain" description="Thioredoxin" evidence="2">
    <location>
        <begin position="29"/>
        <end position="181"/>
    </location>
</feature>
<evidence type="ECO:0000313" key="4">
    <source>
        <dbReference type="Proteomes" id="UP000220102"/>
    </source>
</evidence>
<evidence type="ECO:0000259" key="2">
    <source>
        <dbReference type="PROSITE" id="PS51352"/>
    </source>
</evidence>
<keyword evidence="1" id="KW-0732">Signal</keyword>
<dbReference type="SUPFAM" id="SSF52833">
    <property type="entry name" value="Thioredoxin-like"/>
    <property type="match status" value="1"/>
</dbReference>
<feature type="signal peptide" evidence="1">
    <location>
        <begin position="1"/>
        <end position="26"/>
    </location>
</feature>
<dbReference type="PANTHER" id="PTHR43640">
    <property type="entry name" value="OS07G0260300 PROTEIN"/>
    <property type="match status" value="1"/>
</dbReference>
<dbReference type="AlphaFoldDB" id="A0A2A8D0G3"/>
<proteinExistence type="predicted"/>
<dbReference type="InterPro" id="IPR036249">
    <property type="entry name" value="Thioredoxin-like_sf"/>
</dbReference>
<organism evidence="3 4">
    <name type="scientific">Longibacter salinarum</name>
    <dbReference type="NCBI Taxonomy" id="1850348"/>
    <lineage>
        <taxon>Bacteria</taxon>
        <taxon>Pseudomonadati</taxon>
        <taxon>Rhodothermota</taxon>
        <taxon>Rhodothermia</taxon>
        <taxon>Rhodothermales</taxon>
        <taxon>Salisaetaceae</taxon>
        <taxon>Longibacter</taxon>
    </lineage>
</organism>
<name>A0A2A8D0G3_9BACT</name>